<dbReference type="InterPro" id="IPR009325">
    <property type="entry name" value="DUF983"/>
</dbReference>
<evidence type="ECO:0000313" key="2">
    <source>
        <dbReference type="EMBL" id="QNJ97055.1"/>
    </source>
</evidence>
<dbReference type="AlphaFoldDB" id="A0A7G8PRT9"/>
<name>A0A7G8PRT9_9FLAO</name>
<reference evidence="2 3" key="1">
    <citation type="submission" date="2020-04" db="EMBL/GenBank/DDBJ databases">
        <title>Genome sequence of Altibacter aquimarinus strain ALE3EI.</title>
        <authorList>
            <person name="Oh H.-M."/>
            <person name="Jang D."/>
        </authorList>
    </citation>
    <scope>NUCLEOTIDE SEQUENCE [LARGE SCALE GENOMIC DNA]</scope>
    <source>
        <strain evidence="2 3">ALE3EI</strain>
    </source>
</reference>
<keyword evidence="1" id="KW-1133">Transmembrane helix</keyword>
<evidence type="ECO:0000313" key="3">
    <source>
        <dbReference type="Proteomes" id="UP000515514"/>
    </source>
</evidence>
<organism evidence="2 3">
    <name type="scientific">Constantimarinum furrinae</name>
    <dbReference type="NCBI Taxonomy" id="2562285"/>
    <lineage>
        <taxon>Bacteria</taxon>
        <taxon>Pseudomonadati</taxon>
        <taxon>Bacteroidota</taxon>
        <taxon>Flavobacteriia</taxon>
        <taxon>Flavobacteriales</taxon>
        <taxon>Flavobacteriaceae</taxon>
        <taxon>Altibacter/Constantimarinum group</taxon>
        <taxon>Constantimarinum</taxon>
    </lineage>
</organism>
<keyword evidence="1" id="KW-0812">Transmembrane</keyword>
<feature type="transmembrane region" description="Helical" evidence="1">
    <location>
        <begin position="57"/>
        <end position="84"/>
    </location>
</feature>
<dbReference type="Pfam" id="PF06170">
    <property type="entry name" value="DUF983"/>
    <property type="match status" value="1"/>
</dbReference>
<keyword evidence="1" id="KW-0472">Membrane</keyword>
<proteinExistence type="predicted"/>
<accession>A0A7G8PRT9</accession>
<dbReference type="Proteomes" id="UP000515514">
    <property type="component" value="Chromosome"/>
</dbReference>
<feature type="transmembrane region" description="Helical" evidence="1">
    <location>
        <begin position="90"/>
        <end position="110"/>
    </location>
</feature>
<evidence type="ECO:0008006" key="4">
    <source>
        <dbReference type="Google" id="ProtNLM"/>
    </source>
</evidence>
<sequence>MNFLKGTKLYSIFTGKCPVCHEGNMYVKRNPYLLTETLKMHERCSHCNTKFKIEPSFFYGAMYVSYAVGVAIAVAAFVISFLILGMERTATFFFIVGTLVLLLPVILRLSRNIWINFFLKFDRNKVTD</sequence>
<gene>
    <name evidence="2" type="ORF">ALE3EI_0473</name>
</gene>
<protein>
    <recommendedName>
        <fullName evidence="4">DUF983 domain-containing protein</fullName>
    </recommendedName>
</protein>
<dbReference type="KEGG" id="alti:ALE3EI_0473"/>
<evidence type="ECO:0000256" key="1">
    <source>
        <dbReference type="SAM" id="Phobius"/>
    </source>
</evidence>
<keyword evidence="3" id="KW-1185">Reference proteome</keyword>
<dbReference type="RefSeq" id="WP_186990470.1">
    <property type="nucleotide sequence ID" value="NZ_CP052909.1"/>
</dbReference>
<dbReference type="EMBL" id="CP052909">
    <property type="protein sequence ID" value="QNJ97055.1"/>
    <property type="molecule type" value="Genomic_DNA"/>
</dbReference>